<comment type="catalytic activity">
    <reaction evidence="2">
        <text>3-hydroxy-2-methylpropanoyl-CoA + H2O = 3-hydroxy-2-methylpropanoate + CoA + H(+)</text>
        <dbReference type="Rhea" id="RHEA:20888"/>
        <dbReference type="ChEBI" id="CHEBI:11805"/>
        <dbReference type="ChEBI" id="CHEBI:15377"/>
        <dbReference type="ChEBI" id="CHEBI:15378"/>
        <dbReference type="ChEBI" id="CHEBI:57287"/>
        <dbReference type="ChEBI" id="CHEBI:57340"/>
        <dbReference type="EC" id="3.1.2.4"/>
    </reaction>
</comment>
<keyword evidence="5" id="KW-1185">Reference proteome</keyword>
<evidence type="ECO:0000259" key="3">
    <source>
        <dbReference type="Pfam" id="PF16113"/>
    </source>
</evidence>
<gene>
    <name evidence="4" type="ordered locus">VIT_15s0021g02430</name>
</gene>
<dbReference type="Proteomes" id="UP000009183">
    <property type="component" value="Chromosome 15"/>
</dbReference>
<dbReference type="eggNOG" id="KOG1684">
    <property type="taxonomic scope" value="Eukaryota"/>
</dbReference>
<dbReference type="Gene3D" id="3.30.300.220">
    <property type="match status" value="1"/>
</dbReference>
<dbReference type="InterPro" id="IPR032259">
    <property type="entry name" value="HIBYL-CoA-H"/>
</dbReference>
<keyword evidence="1 2" id="KW-0378">Hydrolase</keyword>
<dbReference type="OrthoDB" id="16820at2759"/>
<dbReference type="PANTHER" id="PTHR43176">
    <property type="entry name" value="3-HYDROXYISOBUTYRYL-COA HYDROLASE-RELATED"/>
    <property type="match status" value="1"/>
</dbReference>
<reference evidence="5" key="1">
    <citation type="journal article" date="2007" name="Nature">
        <title>The grapevine genome sequence suggests ancestral hexaploidization in major angiosperm phyla.</title>
        <authorList>
            <consortium name="The French-Italian Public Consortium for Grapevine Genome Characterization."/>
            <person name="Jaillon O."/>
            <person name="Aury J.-M."/>
            <person name="Noel B."/>
            <person name="Policriti A."/>
            <person name="Clepet C."/>
            <person name="Casagrande A."/>
            <person name="Choisne N."/>
            <person name="Aubourg S."/>
            <person name="Vitulo N."/>
            <person name="Jubin C."/>
            <person name="Vezzi A."/>
            <person name="Legeai F."/>
            <person name="Hugueney P."/>
            <person name="Dasilva C."/>
            <person name="Horner D."/>
            <person name="Mica E."/>
            <person name="Jublot D."/>
            <person name="Poulain J."/>
            <person name="Bruyere C."/>
            <person name="Billault A."/>
            <person name="Segurens B."/>
            <person name="Gouyvenoux M."/>
            <person name="Ugarte E."/>
            <person name="Cattonaro F."/>
            <person name="Anthouard V."/>
            <person name="Vico V."/>
            <person name="Del Fabbro C."/>
            <person name="Alaux M."/>
            <person name="Di Gaspero G."/>
            <person name="Dumas V."/>
            <person name="Felice N."/>
            <person name="Paillard S."/>
            <person name="Juman I."/>
            <person name="Moroldo M."/>
            <person name="Scalabrin S."/>
            <person name="Canaguier A."/>
            <person name="Le Clainche I."/>
            <person name="Malacrida G."/>
            <person name="Durand E."/>
            <person name="Pesole G."/>
            <person name="Laucou V."/>
            <person name="Chatelet P."/>
            <person name="Merdinoglu D."/>
            <person name="Delledonne M."/>
            <person name="Pezzotti M."/>
            <person name="Lecharny A."/>
            <person name="Scarpelli C."/>
            <person name="Artiguenave F."/>
            <person name="Pe M.E."/>
            <person name="Valle G."/>
            <person name="Morgante M."/>
            <person name="Caboche M."/>
            <person name="Adam-Blondon A.-F."/>
            <person name="Weissenbach J."/>
            <person name="Quetier F."/>
            <person name="Wincker P."/>
        </authorList>
    </citation>
    <scope>NUCLEOTIDE SEQUENCE [LARGE SCALE GENOMIC DNA]</scope>
    <source>
        <strain evidence="5">cv. Pinot noir / PN40024</strain>
    </source>
</reference>
<dbReference type="HOGENOM" id="CLU_1550322_0_0_1"/>
<dbReference type="GO" id="GO:0006574">
    <property type="term" value="P:L-valine catabolic process"/>
    <property type="evidence" value="ECO:0007669"/>
    <property type="project" value="UniProtKB-UniRule"/>
</dbReference>
<dbReference type="STRING" id="29760.D7SLS8"/>
<comment type="pathway">
    <text evidence="2">Amino-acid degradation; L-valine degradation.</text>
</comment>
<dbReference type="EMBL" id="FN594952">
    <property type="protein sequence ID" value="CBI16606.3"/>
    <property type="molecule type" value="Genomic_DNA"/>
</dbReference>
<proteinExistence type="inferred from homology"/>
<dbReference type="InterPro" id="IPR029045">
    <property type="entry name" value="ClpP/crotonase-like_dom_sf"/>
</dbReference>
<dbReference type="InParanoid" id="D7SLS8"/>
<dbReference type="PaxDb" id="29760-VIT_15s0021g02430.t01"/>
<evidence type="ECO:0000256" key="2">
    <source>
        <dbReference type="RuleBase" id="RU369070"/>
    </source>
</evidence>
<comment type="similarity">
    <text evidence="2">Belongs to the enoyl-CoA hydratase/isomerase family.</text>
</comment>
<evidence type="ECO:0000313" key="5">
    <source>
        <dbReference type="Proteomes" id="UP000009183"/>
    </source>
</evidence>
<comment type="function">
    <text evidence="2">Hydrolyzes 3-hydroxyisobutyryl-CoA (HIBYL-CoA), a saline catabolite. Has high activity toward isobutyryl-CoA. Could be an isobutyryl-CoA dehydrogenase that functions in valine catabolism.</text>
</comment>
<dbReference type="AlphaFoldDB" id="D7SLS8"/>
<protein>
    <recommendedName>
        <fullName evidence="2">3-hydroxyisobutyryl-CoA hydrolase</fullName>
        <shortName evidence="2">HIB-CoA hydrolase</shortName>
        <shortName evidence="2">HIBYL-CoA-H</shortName>
        <ecNumber evidence="2">3.1.2.4</ecNumber>
    </recommendedName>
    <alternativeName>
        <fullName evidence="2">3-hydroxyisobutyryl-coenzyme A hydrolase</fullName>
    </alternativeName>
</protein>
<sequence>MFICGLGTLFSSEQAFEDGFYPSPLYKKLVTFQNKKLRKLELQIQDFFTLFYLKKEREGKRAEKTQGLKVLWRSRRSGIHCPTFFTHHKAISHIPNPVAVNDFLYLVLVEGEGYSRTAVLNRPHALNALNASMGARLQNLYKSWEENPDIGFVVMKVTSWQGILCWWRYCWSL</sequence>
<dbReference type="EC" id="3.1.2.4" evidence="2"/>
<feature type="domain" description="Enoyl-CoA hydratase/isomerase" evidence="3">
    <location>
        <begin position="116"/>
        <end position="158"/>
    </location>
</feature>
<dbReference type="Pfam" id="PF16113">
    <property type="entry name" value="ECH_2"/>
    <property type="match status" value="1"/>
</dbReference>
<dbReference type="GO" id="GO:0003860">
    <property type="term" value="F:3-hydroxyisobutyryl-CoA hydrolase activity"/>
    <property type="evidence" value="ECO:0007669"/>
    <property type="project" value="UniProtKB-UniRule"/>
</dbReference>
<evidence type="ECO:0000313" key="4">
    <source>
        <dbReference type="EMBL" id="CBI16606.3"/>
    </source>
</evidence>
<evidence type="ECO:0000256" key="1">
    <source>
        <dbReference type="ARBA" id="ARBA00022801"/>
    </source>
</evidence>
<dbReference type="InterPro" id="IPR045004">
    <property type="entry name" value="ECH_dom"/>
</dbReference>
<dbReference type="SUPFAM" id="SSF52096">
    <property type="entry name" value="ClpP/crotonase"/>
    <property type="match status" value="1"/>
</dbReference>
<name>D7SLS8_VITVI</name>
<accession>D7SLS8</accession>
<organism evidence="4 5">
    <name type="scientific">Vitis vinifera</name>
    <name type="common">Grape</name>
    <dbReference type="NCBI Taxonomy" id="29760"/>
    <lineage>
        <taxon>Eukaryota</taxon>
        <taxon>Viridiplantae</taxon>
        <taxon>Streptophyta</taxon>
        <taxon>Embryophyta</taxon>
        <taxon>Tracheophyta</taxon>
        <taxon>Spermatophyta</taxon>
        <taxon>Magnoliopsida</taxon>
        <taxon>eudicotyledons</taxon>
        <taxon>Gunneridae</taxon>
        <taxon>Pentapetalae</taxon>
        <taxon>rosids</taxon>
        <taxon>Vitales</taxon>
        <taxon>Vitaceae</taxon>
        <taxon>Viteae</taxon>
        <taxon>Vitis</taxon>
    </lineage>
</organism>
<dbReference type="PANTHER" id="PTHR43176:SF4">
    <property type="entry name" value="3-HYDROXYISOBUTYRYL-COA HYDROLASE-LIKE PROTEIN 1, MITOCHONDRIAL"/>
    <property type="match status" value="1"/>
</dbReference>